<organism evidence="1 2">
    <name type="scientific">Nocardiopsis sinuspersici</name>
    <dbReference type="NCBI Taxonomy" id="501010"/>
    <lineage>
        <taxon>Bacteria</taxon>
        <taxon>Bacillati</taxon>
        <taxon>Actinomycetota</taxon>
        <taxon>Actinomycetes</taxon>
        <taxon>Streptosporangiales</taxon>
        <taxon>Nocardiopsidaceae</taxon>
        <taxon>Nocardiopsis</taxon>
    </lineage>
</organism>
<accession>A0A7Z0BNC5</accession>
<dbReference type="RefSeq" id="WP_179811456.1">
    <property type="nucleotide sequence ID" value="NZ_JACCHL010000001.1"/>
</dbReference>
<evidence type="ECO:0000313" key="2">
    <source>
        <dbReference type="Proteomes" id="UP000584931"/>
    </source>
</evidence>
<reference evidence="1 2" key="1">
    <citation type="submission" date="2020-07" db="EMBL/GenBank/DDBJ databases">
        <title>Sequencing the genomes of 1000 actinobacteria strains.</title>
        <authorList>
            <person name="Klenk H.-P."/>
        </authorList>
    </citation>
    <scope>NUCLEOTIDE SEQUENCE [LARGE SCALE GENOMIC DNA]</scope>
    <source>
        <strain evidence="1 2">DSM 45278</strain>
    </source>
</reference>
<dbReference type="EMBL" id="JACCHL010000001">
    <property type="protein sequence ID" value="NYH55354.1"/>
    <property type="molecule type" value="Genomic_DNA"/>
</dbReference>
<evidence type="ECO:0000313" key="1">
    <source>
        <dbReference type="EMBL" id="NYH55354.1"/>
    </source>
</evidence>
<comment type="caution">
    <text evidence="1">The sequence shown here is derived from an EMBL/GenBank/DDBJ whole genome shotgun (WGS) entry which is preliminary data.</text>
</comment>
<proteinExistence type="predicted"/>
<protein>
    <submittedName>
        <fullName evidence="1">Uncharacterized protein</fullName>
    </submittedName>
</protein>
<sequence>MDADDRITHISTVLRYPPAPLWRGEPRSDKRLPFRAEPGLIDRARDVSLRLPGQSQRAHRDYQSRLLTDAVMTAIAAEEPFVDEFLEGMLPLLRHRSALGLWKLAVAMTSTQPELTVRSAAEEERERTREDIALLDAEEFALRDWLLRVAKALEKEVAWHSPDRFQVAANIVRKVLSGDRACINEQALYEQESAWAKLHQNLLDANSGKNYSLAGRGGTAVWRAERKVTVQDFGDWLIERTEAERTMCPPGWLVRSPRKWRARTFFPRALQVLEPYKTWAAEGRLLVFPYKNRQAVWPLTRSAQGRWERVPGIEPIVSAAKGLRPEQLVGFIEAVLIDWNDGYGKNFRFPIELNLPVDKACDLGLITVQERQQAMAEARAQTEQAKKDIIDGLREDQDYFRSALEEVKGDTRWFRLVAERLGIRPWLRVSKATWRWPGRSVVDELLTDAPEDLVEWLAVWAHKNSIRTLGHSMQEAWHEAFDPYRGRM</sequence>
<gene>
    <name evidence="1" type="ORF">HNR06_004943</name>
</gene>
<name>A0A7Z0BNC5_9ACTN</name>
<dbReference type="Proteomes" id="UP000584931">
    <property type="component" value="Unassembled WGS sequence"/>
</dbReference>
<dbReference type="AlphaFoldDB" id="A0A7Z0BNC5"/>